<keyword evidence="2" id="KW-0472">Membrane</keyword>
<reference evidence="4 5" key="1">
    <citation type="journal article" date="2021" name="Genome Biol.">
        <title>AFLAP: assembly-free linkage analysis pipeline using k-mers from genome sequencing data.</title>
        <authorList>
            <person name="Fletcher K."/>
            <person name="Zhang L."/>
            <person name="Gil J."/>
            <person name="Han R."/>
            <person name="Cavanaugh K."/>
            <person name="Michelmore R."/>
        </authorList>
    </citation>
    <scope>NUCLEOTIDE SEQUENCE [LARGE SCALE GENOMIC DNA]</scope>
    <source>
        <strain evidence="4 5">SF5</strain>
    </source>
</reference>
<keyword evidence="3" id="KW-0732">Signal</keyword>
<evidence type="ECO:0000256" key="2">
    <source>
        <dbReference type="SAM" id="Phobius"/>
    </source>
</evidence>
<gene>
    <name evidence="4" type="ORF">CCR75_009539</name>
</gene>
<keyword evidence="2" id="KW-1133">Transmembrane helix</keyword>
<name>A0A976FMS3_BRELC</name>
<dbReference type="GeneID" id="94353249"/>
<dbReference type="EMBL" id="SHOA02000007">
    <property type="protein sequence ID" value="TDH69732.1"/>
    <property type="molecule type" value="Genomic_DNA"/>
</dbReference>
<evidence type="ECO:0000256" key="3">
    <source>
        <dbReference type="SAM" id="SignalP"/>
    </source>
</evidence>
<evidence type="ECO:0000313" key="5">
    <source>
        <dbReference type="Proteomes" id="UP000294530"/>
    </source>
</evidence>
<sequence>MPRLLVIFLVAHLHISAFYGVDRMPQVEADKPVTLGLADGTTRELSTAEFEALSKERAQEHAVLQIQKEDSVSLHCQDMDVIQAKDPKFALIINLAKKAFREIQRHGYAQGYSLAGFDEREHMQGPSGGLTKLELRTRKDSRSGALPKTGTGTRRLEKEGDETPLYYEVHLVLDAQERLSVIAAWELSEKDPPRGQNRQQIMRLSIQPTAAMLERDLSYNTENSSVATWLLAGGLAMIAAGVLIMYNTRRPVPERKPRRRSSDIWELVDKNDMPITTRKPQEVLESDPLGKKND</sequence>
<proteinExistence type="predicted"/>
<evidence type="ECO:0000256" key="1">
    <source>
        <dbReference type="SAM" id="MobiDB-lite"/>
    </source>
</evidence>
<keyword evidence="2" id="KW-0812">Transmembrane</keyword>
<dbReference type="KEGG" id="blac:94353249"/>
<dbReference type="AlphaFoldDB" id="A0A976FMS3"/>
<dbReference type="OrthoDB" id="166776at2759"/>
<keyword evidence="5" id="KW-1185">Reference proteome</keyword>
<comment type="caution">
    <text evidence="4">The sequence shown here is derived from an EMBL/GenBank/DDBJ whole genome shotgun (WGS) entry which is preliminary data.</text>
</comment>
<organism evidence="4 5">
    <name type="scientific">Bremia lactucae</name>
    <name type="common">Lettuce downy mildew</name>
    <dbReference type="NCBI Taxonomy" id="4779"/>
    <lineage>
        <taxon>Eukaryota</taxon>
        <taxon>Sar</taxon>
        <taxon>Stramenopiles</taxon>
        <taxon>Oomycota</taxon>
        <taxon>Peronosporomycetes</taxon>
        <taxon>Peronosporales</taxon>
        <taxon>Peronosporaceae</taxon>
        <taxon>Bremia</taxon>
    </lineage>
</organism>
<feature type="region of interest" description="Disordered" evidence="1">
    <location>
        <begin position="138"/>
        <end position="157"/>
    </location>
</feature>
<feature type="chain" id="PRO_5038046239" description="Secreted protein" evidence="3">
    <location>
        <begin position="30"/>
        <end position="294"/>
    </location>
</feature>
<feature type="transmembrane region" description="Helical" evidence="2">
    <location>
        <begin position="226"/>
        <end position="246"/>
    </location>
</feature>
<feature type="signal peptide" evidence="3">
    <location>
        <begin position="1"/>
        <end position="29"/>
    </location>
</feature>
<evidence type="ECO:0000313" key="4">
    <source>
        <dbReference type="EMBL" id="TDH69732.1"/>
    </source>
</evidence>
<dbReference type="Proteomes" id="UP000294530">
    <property type="component" value="Unassembled WGS sequence"/>
</dbReference>
<feature type="region of interest" description="Disordered" evidence="1">
    <location>
        <begin position="270"/>
        <end position="294"/>
    </location>
</feature>
<accession>A0A976FMS3</accession>
<protein>
    <recommendedName>
        <fullName evidence="6">Secreted protein</fullName>
    </recommendedName>
</protein>
<evidence type="ECO:0008006" key="6">
    <source>
        <dbReference type="Google" id="ProtNLM"/>
    </source>
</evidence>
<dbReference type="RefSeq" id="XP_067819231.1">
    <property type="nucleotide sequence ID" value="XM_067967578.1"/>
</dbReference>